<proteinExistence type="predicted"/>
<name>A0A0P6XMI8_9CHLR</name>
<dbReference type="PATRIC" id="fig|869279.4.peg.137"/>
<protein>
    <submittedName>
        <fullName evidence="1">Uncharacterized protein</fullName>
    </submittedName>
</protein>
<dbReference type="GO" id="GO:0005829">
    <property type="term" value="C:cytosol"/>
    <property type="evidence" value="ECO:0007669"/>
    <property type="project" value="TreeGrafter"/>
</dbReference>
<dbReference type="Pfam" id="PF07722">
    <property type="entry name" value="Peptidase_C26"/>
    <property type="match status" value="1"/>
</dbReference>
<dbReference type="EMBL" id="LGKO01000002">
    <property type="protein sequence ID" value="KPL84726.1"/>
    <property type="molecule type" value="Genomic_DNA"/>
</dbReference>
<dbReference type="FunFam" id="3.40.50.880:FF:000030">
    <property type="entry name" value="Gamma-glutamyl-gamma-aminobutyrate hydrolase PuuD"/>
    <property type="match status" value="1"/>
</dbReference>
<keyword evidence="2" id="KW-1185">Reference proteome</keyword>
<gene>
    <name evidence="1" type="ORF">SE15_00695</name>
</gene>
<dbReference type="SUPFAM" id="SSF52317">
    <property type="entry name" value="Class I glutamine amidotransferase-like"/>
    <property type="match status" value="1"/>
</dbReference>
<dbReference type="Gene3D" id="3.40.50.880">
    <property type="match status" value="1"/>
</dbReference>
<dbReference type="PANTHER" id="PTHR43235:SF1">
    <property type="entry name" value="GLUTAMINE AMIDOTRANSFERASE PB2B2.05-RELATED"/>
    <property type="match status" value="1"/>
</dbReference>
<dbReference type="PROSITE" id="PS51273">
    <property type="entry name" value="GATASE_TYPE_1"/>
    <property type="match status" value="1"/>
</dbReference>
<evidence type="ECO:0000313" key="2">
    <source>
        <dbReference type="Proteomes" id="UP000050544"/>
    </source>
</evidence>
<dbReference type="AlphaFoldDB" id="A0A0P6XMI8"/>
<dbReference type="GO" id="GO:0033969">
    <property type="term" value="F:gamma-glutamyl-gamma-aminobutyrate hydrolase activity"/>
    <property type="evidence" value="ECO:0007669"/>
    <property type="project" value="TreeGrafter"/>
</dbReference>
<reference evidence="1 2" key="1">
    <citation type="submission" date="2015-07" db="EMBL/GenBank/DDBJ databases">
        <title>Whole genome sequence of Thermanaerothrix daxensis DSM 23592.</title>
        <authorList>
            <person name="Hemp J."/>
            <person name="Ward L.M."/>
            <person name="Pace L.A."/>
            <person name="Fischer W.W."/>
        </authorList>
    </citation>
    <scope>NUCLEOTIDE SEQUENCE [LARGE SCALE GENOMIC DNA]</scope>
    <source>
        <strain evidence="1 2">GNS-1</strain>
    </source>
</reference>
<dbReference type="PANTHER" id="PTHR43235">
    <property type="entry name" value="GLUTAMINE AMIDOTRANSFERASE PB2B2.05-RELATED"/>
    <property type="match status" value="1"/>
</dbReference>
<dbReference type="InterPro" id="IPR044668">
    <property type="entry name" value="PuuD-like"/>
</dbReference>
<accession>A0A0P6XMI8</accession>
<evidence type="ECO:0000313" key="1">
    <source>
        <dbReference type="EMBL" id="KPL84726.1"/>
    </source>
</evidence>
<comment type="caution">
    <text evidence="1">The sequence shown here is derived from an EMBL/GenBank/DDBJ whole genome shotgun (WGS) entry which is preliminary data.</text>
</comment>
<dbReference type="STRING" id="869279.SE15_00695"/>
<dbReference type="GO" id="GO:0006598">
    <property type="term" value="P:polyamine catabolic process"/>
    <property type="evidence" value="ECO:0007669"/>
    <property type="project" value="TreeGrafter"/>
</dbReference>
<dbReference type="InterPro" id="IPR011697">
    <property type="entry name" value="Peptidase_C26"/>
</dbReference>
<dbReference type="CDD" id="cd01745">
    <property type="entry name" value="GATase1_2"/>
    <property type="match status" value="1"/>
</dbReference>
<dbReference type="Proteomes" id="UP000050544">
    <property type="component" value="Unassembled WGS sequence"/>
</dbReference>
<organism evidence="1 2">
    <name type="scientific">Thermanaerothrix daxensis</name>
    <dbReference type="NCBI Taxonomy" id="869279"/>
    <lineage>
        <taxon>Bacteria</taxon>
        <taxon>Bacillati</taxon>
        <taxon>Chloroflexota</taxon>
        <taxon>Anaerolineae</taxon>
        <taxon>Anaerolineales</taxon>
        <taxon>Anaerolineaceae</taxon>
        <taxon>Thermanaerothrix</taxon>
    </lineage>
</organism>
<dbReference type="InterPro" id="IPR029062">
    <property type="entry name" value="Class_I_gatase-like"/>
</dbReference>
<sequence length="235" mass="25622">MKPLIGITLGSRQKESERSFVLNELYVTAIEQAGGIPVLLPALLEEAAVREARRRLDGLLLTGGADVDPTLYGGALHPRVYGVDARRDTTEIALVRLAVQTGWPFLGICRGIQVINVALGGTLYADLPDQLGQVVNHWSEETGHSVRVEPQSRLSSLVGAGEFNVNSYHHQGIERLAPGLKPVGWAPDGLVEAVEIPDYPFAVGVQWHPERRQNSPQHRVLFEALVQAAHDGRRG</sequence>